<protein>
    <submittedName>
        <fullName evidence="2">FAD dependent oxidoreductase</fullName>
    </submittedName>
</protein>
<dbReference type="Gene3D" id="3.30.70.1990">
    <property type="match status" value="1"/>
</dbReference>
<gene>
    <name evidence="2" type="ORF">B30_14764</name>
</gene>
<name>K2J572_9RHOB</name>
<dbReference type="EMBL" id="AMRK01000008">
    <property type="protein sequence ID" value="EKE70158.1"/>
    <property type="molecule type" value="Genomic_DNA"/>
</dbReference>
<comment type="caution">
    <text evidence="2">The sequence shown here is derived from an EMBL/GenBank/DDBJ whole genome shotgun (WGS) entry which is preliminary data.</text>
</comment>
<dbReference type="STRING" id="1208323.B30_14764"/>
<dbReference type="Gene3D" id="3.50.50.60">
    <property type="entry name" value="FAD/NAD(P)-binding domain"/>
    <property type="match status" value="1"/>
</dbReference>
<dbReference type="Pfam" id="PF01593">
    <property type="entry name" value="Amino_oxidase"/>
    <property type="match status" value="1"/>
</dbReference>
<dbReference type="PANTHER" id="PTHR42923">
    <property type="entry name" value="PROTOPORPHYRINOGEN OXIDASE"/>
    <property type="match status" value="1"/>
</dbReference>
<evidence type="ECO:0000313" key="3">
    <source>
        <dbReference type="Proteomes" id="UP000006762"/>
    </source>
</evidence>
<dbReference type="InterPro" id="IPR036188">
    <property type="entry name" value="FAD/NAD-bd_sf"/>
</dbReference>
<keyword evidence="3" id="KW-1185">Reference proteome</keyword>
<dbReference type="OrthoDB" id="20837at2"/>
<dbReference type="Gene3D" id="1.10.405.20">
    <property type="match status" value="1"/>
</dbReference>
<evidence type="ECO:0000259" key="1">
    <source>
        <dbReference type="Pfam" id="PF01593"/>
    </source>
</evidence>
<dbReference type="PANTHER" id="PTHR42923:SF17">
    <property type="entry name" value="AMINE OXIDASE DOMAIN-CONTAINING PROTEIN"/>
    <property type="match status" value="1"/>
</dbReference>
<dbReference type="GO" id="GO:0016491">
    <property type="term" value="F:oxidoreductase activity"/>
    <property type="evidence" value="ECO:0007669"/>
    <property type="project" value="InterPro"/>
</dbReference>
<dbReference type="Proteomes" id="UP000006762">
    <property type="component" value="Unassembled WGS sequence"/>
</dbReference>
<dbReference type="InterPro" id="IPR050464">
    <property type="entry name" value="Zeta_carotene_desat/Oxidored"/>
</dbReference>
<proteinExistence type="predicted"/>
<reference evidence="2 3" key="1">
    <citation type="submission" date="2012-09" db="EMBL/GenBank/DDBJ databases">
        <title>Celeribacter baekdonensis B30 Genome Sequencing.</title>
        <authorList>
            <person name="Wang W."/>
        </authorList>
    </citation>
    <scope>NUCLEOTIDE SEQUENCE [LARGE SCALE GENOMIC DNA]</scope>
    <source>
        <strain evidence="2 3">B30</strain>
    </source>
</reference>
<dbReference type="SUPFAM" id="SSF51905">
    <property type="entry name" value="FAD/NAD(P)-binding domain"/>
    <property type="match status" value="1"/>
</dbReference>
<dbReference type="eggNOG" id="COG2907">
    <property type="taxonomic scope" value="Bacteria"/>
</dbReference>
<evidence type="ECO:0000313" key="2">
    <source>
        <dbReference type="EMBL" id="EKE70158.1"/>
    </source>
</evidence>
<accession>K2J572</accession>
<dbReference type="RefSeq" id="WP_009572928.1">
    <property type="nucleotide sequence ID" value="NZ_AMRK01000008.1"/>
</dbReference>
<sequence>MSFDASPAPVQRIAIIGGGISGLAAAYRLAGTHLVTLFEAEPRLGGHARTVMAGAKGDRPVDTGFIVFNYANYPHLTEMFAALGVPVEPSDMSFGATIDGGRVEYGLKSLAALVGQKRNLLRPGFIRMVRDIFRFNAGAEAAAKDEHMTIGEMVEDMKLGAWFQRYYLMPICGAIWSTSPEDIRAFPARALVQFFRNHALLSATGQHQWWTVSGGSVEYVRRLEAHLMGRGADLRTGAPIAKVRRDEMGVEITPVGGAPERFDQVIFACHSDTALKLLETPSAPETGALADLRYQDNRVVLHRDASFMPKRKTCWSSWVYQAKSDESRTQIGVTYWMNRLQNIPEHDPLFVTLNPAHTPDPAMVYDEVTFRHPVFDHAALRAQGEIAALQGQNRTWFAGAYLGNGFHEDGFASAVRVAEALTAQVAVSATAATIAAQ</sequence>
<dbReference type="InterPro" id="IPR002937">
    <property type="entry name" value="Amino_oxidase"/>
</dbReference>
<dbReference type="PATRIC" id="fig|1208323.3.peg.3051"/>
<organism evidence="2 3">
    <name type="scientific">Celeribacter baekdonensis B30</name>
    <dbReference type="NCBI Taxonomy" id="1208323"/>
    <lineage>
        <taxon>Bacteria</taxon>
        <taxon>Pseudomonadati</taxon>
        <taxon>Pseudomonadota</taxon>
        <taxon>Alphaproteobacteria</taxon>
        <taxon>Rhodobacterales</taxon>
        <taxon>Roseobacteraceae</taxon>
        <taxon>Celeribacter</taxon>
    </lineage>
</organism>
<feature type="domain" description="Amine oxidase" evidence="1">
    <location>
        <begin position="20"/>
        <end position="295"/>
    </location>
</feature>
<dbReference type="AlphaFoldDB" id="K2J572"/>